<dbReference type="AlphaFoldDB" id="A0A067TI60"/>
<evidence type="ECO:0000313" key="1">
    <source>
        <dbReference type="EMBL" id="KDR78668.1"/>
    </source>
</evidence>
<dbReference type="HOGENOM" id="CLU_2483541_0_0_1"/>
<accession>A0A067TI60</accession>
<gene>
    <name evidence="1" type="ORF">GALMADRAFT_1261500</name>
</gene>
<reference evidence="2" key="1">
    <citation type="journal article" date="2014" name="Proc. Natl. Acad. Sci. U.S.A.">
        <title>Extensive sampling of basidiomycete genomes demonstrates inadequacy of the white-rot/brown-rot paradigm for wood decay fungi.</title>
        <authorList>
            <person name="Riley R."/>
            <person name="Salamov A.A."/>
            <person name="Brown D.W."/>
            <person name="Nagy L.G."/>
            <person name="Floudas D."/>
            <person name="Held B.W."/>
            <person name="Levasseur A."/>
            <person name="Lombard V."/>
            <person name="Morin E."/>
            <person name="Otillar R."/>
            <person name="Lindquist E.A."/>
            <person name="Sun H."/>
            <person name="LaButti K.M."/>
            <person name="Schmutz J."/>
            <person name="Jabbour D."/>
            <person name="Luo H."/>
            <person name="Baker S.E."/>
            <person name="Pisabarro A.G."/>
            <person name="Walton J.D."/>
            <person name="Blanchette R.A."/>
            <person name="Henrissat B."/>
            <person name="Martin F."/>
            <person name="Cullen D."/>
            <person name="Hibbett D.S."/>
            <person name="Grigoriev I.V."/>
        </authorList>
    </citation>
    <scope>NUCLEOTIDE SEQUENCE [LARGE SCALE GENOMIC DNA]</scope>
    <source>
        <strain evidence="2">CBS 339.88</strain>
    </source>
</reference>
<sequence length="87" mass="8997">MLARSVSSSRTTAAQYLATAAHDGLSVQALTITAVVISRPPGPCPRCGTGHLNNPSCLRSVVGAIEGSIGSWSRVQMAGGHIAREWP</sequence>
<name>A0A067TI60_GALM3</name>
<protein>
    <submittedName>
        <fullName evidence="1">Uncharacterized protein</fullName>
    </submittedName>
</protein>
<organism evidence="1 2">
    <name type="scientific">Galerina marginata (strain CBS 339.88)</name>
    <dbReference type="NCBI Taxonomy" id="685588"/>
    <lineage>
        <taxon>Eukaryota</taxon>
        <taxon>Fungi</taxon>
        <taxon>Dikarya</taxon>
        <taxon>Basidiomycota</taxon>
        <taxon>Agaricomycotina</taxon>
        <taxon>Agaricomycetes</taxon>
        <taxon>Agaricomycetidae</taxon>
        <taxon>Agaricales</taxon>
        <taxon>Agaricineae</taxon>
        <taxon>Strophariaceae</taxon>
        <taxon>Galerina</taxon>
    </lineage>
</organism>
<keyword evidence="2" id="KW-1185">Reference proteome</keyword>
<dbReference type="EMBL" id="KL142374">
    <property type="protein sequence ID" value="KDR78668.1"/>
    <property type="molecule type" value="Genomic_DNA"/>
</dbReference>
<proteinExistence type="predicted"/>
<evidence type="ECO:0000313" key="2">
    <source>
        <dbReference type="Proteomes" id="UP000027222"/>
    </source>
</evidence>
<dbReference type="Proteomes" id="UP000027222">
    <property type="component" value="Unassembled WGS sequence"/>
</dbReference>